<feature type="compositionally biased region" description="Polar residues" evidence="1">
    <location>
        <begin position="1"/>
        <end position="15"/>
    </location>
</feature>
<keyword evidence="3" id="KW-1185">Reference proteome</keyword>
<protein>
    <submittedName>
        <fullName evidence="2">Uncharacterized protein</fullName>
    </submittedName>
</protein>
<feature type="region of interest" description="Disordered" evidence="1">
    <location>
        <begin position="1"/>
        <end position="28"/>
    </location>
</feature>
<sequence length="644" mass="71718">MSGKTTTLYTLSAQAPSAPPEGRHVAPPGTTLTFARAARELRLRRTEFDLAVDLGRIRTVPGEKDGNGGRRVAQEEIERLRADEGIPENVRERVRTLGTQEGAELMGVTTARFTRFARLGLVVPVTFHLNRYRAVVWLYLAEEVQRFATDASNAPLLTGRTPQGLRDQLEAGLDLRPRNWRGRHLRFLLRRTEDPWARAGAMASLLDPHLVAELVPDPYERAHLDRHRPDRPAALLPDSPAARITADVMTAEDPDEIDWLRACLEQEVAAARRHRPAPRPTPSLSPVQPPGAAPRTRRGLHPAAPVPDPARRRRLLRWLGRGRTRPCGPAPRGRHRAGGSPLQRPEQPLLDHRHQHPPLAVVDAPAGQPPATHRDRRFLVVEEPLVRTEGTVEPHRVVQGGHVEAARSPQWLDGQAHGVQQRHVARVGQRTGVHEGVFTQRSDGPHPHCAARFGLLDLLGRPAQPLHVADVERLPSGHPFQRLRNRAEVFPYLLRHRRQRLGVRHLARRRQLVLEPTLFQLVEGGGQGEDRAALLHGRDPPGREGPAVTHPFDLVHDGHARDARAQEVRVQRVHRALAVGGPARGDERLAGHLAAEDPLQGLVRAAATEDVDLDPLEIEQVDEPLGRTRTHGQRLSRFTAGRRR</sequence>
<dbReference type="Proteomes" id="UP000003022">
    <property type="component" value="Unassembled WGS sequence"/>
</dbReference>
<reference evidence="2 3" key="1">
    <citation type="journal article" date="2011" name="J. Bacteriol.">
        <title>Draft genome sequence of the marine bacterium Streptomyces griseoaurantiacus M045, which produces novel manumycin-type antibiotics with a pABA core component.</title>
        <authorList>
            <person name="Li F."/>
            <person name="Jiang P."/>
            <person name="Zheng H."/>
            <person name="Wang S."/>
            <person name="Zhao G."/>
            <person name="Qin S."/>
            <person name="Liu Z."/>
        </authorList>
    </citation>
    <scope>NUCLEOTIDE SEQUENCE [LARGE SCALE GENOMIC DNA]</scope>
    <source>
        <strain evidence="2 3">M045</strain>
    </source>
</reference>
<feature type="region of interest" description="Disordered" evidence="1">
    <location>
        <begin position="530"/>
        <end position="549"/>
    </location>
</feature>
<feature type="region of interest" description="Disordered" evidence="1">
    <location>
        <begin position="622"/>
        <end position="644"/>
    </location>
</feature>
<feature type="compositionally biased region" description="Basic residues" evidence="1">
    <location>
        <begin position="311"/>
        <end position="324"/>
    </location>
</feature>
<dbReference type="AlphaFoldDB" id="F3NTW4"/>
<dbReference type="eggNOG" id="ENOG5033V4B">
    <property type="taxonomic scope" value="Bacteria"/>
</dbReference>
<dbReference type="Pfam" id="PF19934">
    <property type="entry name" value="DUF6397"/>
    <property type="match status" value="1"/>
</dbReference>
<feature type="region of interest" description="Disordered" evidence="1">
    <location>
        <begin position="270"/>
        <end position="345"/>
    </location>
</feature>
<evidence type="ECO:0000313" key="2">
    <source>
        <dbReference type="EMBL" id="EGG43274.1"/>
    </source>
</evidence>
<accession>F3NTW4</accession>
<feature type="compositionally biased region" description="Basic residues" evidence="1">
    <location>
        <begin position="628"/>
        <end position="644"/>
    </location>
</feature>
<proteinExistence type="predicted"/>
<dbReference type="InterPro" id="IPR045652">
    <property type="entry name" value="DUF6397"/>
</dbReference>
<evidence type="ECO:0000256" key="1">
    <source>
        <dbReference type="SAM" id="MobiDB-lite"/>
    </source>
</evidence>
<gene>
    <name evidence="2" type="ORF">SGM_6414</name>
</gene>
<organism evidence="2 3">
    <name type="scientific">Streptomyces griseoaurantiacus M045</name>
    <dbReference type="NCBI Taxonomy" id="996637"/>
    <lineage>
        <taxon>Bacteria</taxon>
        <taxon>Bacillati</taxon>
        <taxon>Actinomycetota</taxon>
        <taxon>Actinomycetes</taxon>
        <taxon>Kitasatosporales</taxon>
        <taxon>Streptomycetaceae</taxon>
        <taxon>Streptomyces</taxon>
        <taxon>Streptomyces aurantiacus group</taxon>
    </lineage>
</organism>
<feature type="compositionally biased region" description="Basic and acidic residues" evidence="1">
    <location>
        <begin position="530"/>
        <end position="542"/>
    </location>
</feature>
<evidence type="ECO:0000313" key="3">
    <source>
        <dbReference type="Proteomes" id="UP000003022"/>
    </source>
</evidence>
<feature type="compositionally biased region" description="Pro residues" evidence="1">
    <location>
        <begin position="278"/>
        <end position="292"/>
    </location>
</feature>
<name>F3NTW4_9ACTN</name>
<dbReference type="EMBL" id="AEYX01000046">
    <property type="protein sequence ID" value="EGG43274.1"/>
    <property type="molecule type" value="Genomic_DNA"/>
</dbReference>
<dbReference type="STRING" id="996637.SGM_6414"/>
<comment type="caution">
    <text evidence="2">The sequence shown here is derived from an EMBL/GenBank/DDBJ whole genome shotgun (WGS) entry which is preliminary data.</text>
</comment>